<gene>
    <name evidence="3" type="ORF">METZ01_LOCUS51187</name>
</gene>
<feature type="region of interest" description="Disordered" evidence="1">
    <location>
        <begin position="171"/>
        <end position="204"/>
    </location>
</feature>
<evidence type="ECO:0000259" key="2">
    <source>
        <dbReference type="Pfam" id="PF04773"/>
    </source>
</evidence>
<dbReference type="InterPro" id="IPR006860">
    <property type="entry name" value="FecR"/>
</dbReference>
<dbReference type="PANTHER" id="PTHR38731:SF1">
    <property type="entry name" value="FECR PROTEIN DOMAIN-CONTAINING PROTEIN"/>
    <property type="match status" value="1"/>
</dbReference>
<dbReference type="EMBL" id="UINC01002595">
    <property type="protein sequence ID" value="SUZ98333.1"/>
    <property type="molecule type" value="Genomic_DNA"/>
</dbReference>
<proteinExistence type="predicted"/>
<reference evidence="3" key="1">
    <citation type="submission" date="2018-05" db="EMBL/GenBank/DDBJ databases">
        <authorList>
            <person name="Lanie J.A."/>
            <person name="Ng W.-L."/>
            <person name="Kazmierczak K.M."/>
            <person name="Andrzejewski T.M."/>
            <person name="Davidsen T.M."/>
            <person name="Wayne K.J."/>
            <person name="Tettelin H."/>
            <person name="Glass J.I."/>
            <person name="Rusch D."/>
            <person name="Podicherti R."/>
            <person name="Tsui H.-C.T."/>
            <person name="Winkler M.E."/>
        </authorList>
    </citation>
    <scope>NUCLEOTIDE SEQUENCE</scope>
</reference>
<evidence type="ECO:0000313" key="3">
    <source>
        <dbReference type="EMBL" id="SUZ98333.1"/>
    </source>
</evidence>
<name>A0A381SB22_9ZZZZ</name>
<evidence type="ECO:0000256" key="1">
    <source>
        <dbReference type="SAM" id="MobiDB-lite"/>
    </source>
</evidence>
<sequence length="225" mass="24480">MNKKFLLIILLFNINQTVFAQRIAIATKSLGSVEIEKKEKPGFNKLKAGTILNDGDRIRTGPDGFALIIFIDDKSQLKIKEESEVTITGKKIASTISKNIRMDNGTVRAQVNKQRKGEFVIQSTTSVASVKGTDFWFIANSEDGDMLIGIEGIVDLFNVVSGLSVDVTAGNTGTSDDSGNLDVDPTNQNTVPDDPSDTEEDSGNQIEIEFEGPNGEIKKLLIDIQ</sequence>
<feature type="domain" description="FecR protein" evidence="2">
    <location>
        <begin position="56"/>
        <end position="145"/>
    </location>
</feature>
<protein>
    <recommendedName>
        <fullName evidence="2">FecR protein domain-containing protein</fullName>
    </recommendedName>
</protein>
<dbReference type="PANTHER" id="PTHR38731">
    <property type="entry name" value="LIPL45-RELATED LIPOPROTEIN-RELATED"/>
    <property type="match status" value="1"/>
</dbReference>
<dbReference type="Gene3D" id="2.60.120.1440">
    <property type="match status" value="1"/>
</dbReference>
<dbReference type="AlphaFoldDB" id="A0A381SB22"/>
<organism evidence="3">
    <name type="scientific">marine metagenome</name>
    <dbReference type="NCBI Taxonomy" id="408172"/>
    <lineage>
        <taxon>unclassified sequences</taxon>
        <taxon>metagenomes</taxon>
        <taxon>ecological metagenomes</taxon>
    </lineage>
</organism>
<dbReference type="Pfam" id="PF04773">
    <property type="entry name" value="FecR"/>
    <property type="match status" value="1"/>
</dbReference>
<accession>A0A381SB22</accession>